<reference evidence="1" key="1">
    <citation type="journal article" date="2020" name="Stud. Mycol.">
        <title>101 Dothideomycetes genomes: a test case for predicting lifestyles and emergence of pathogens.</title>
        <authorList>
            <person name="Haridas S."/>
            <person name="Albert R."/>
            <person name="Binder M."/>
            <person name="Bloem J."/>
            <person name="Labutti K."/>
            <person name="Salamov A."/>
            <person name="Andreopoulos B."/>
            <person name="Baker S."/>
            <person name="Barry K."/>
            <person name="Bills G."/>
            <person name="Bluhm B."/>
            <person name="Cannon C."/>
            <person name="Castanera R."/>
            <person name="Culley D."/>
            <person name="Daum C."/>
            <person name="Ezra D."/>
            <person name="Gonzalez J."/>
            <person name="Henrissat B."/>
            <person name="Kuo A."/>
            <person name="Liang C."/>
            <person name="Lipzen A."/>
            <person name="Lutzoni F."/>
            <person name="Magnuson J."/>
            <person name="Mondo S."/>
            <person name="Nolan M."/>
            <person name="Ohm R."/>
            <person name="Pangilinan J."/>
            <person name="Park H.-J."/>
            <person name="Ramirez L."/>
            <person name="Alfaro M."/>
            <person name="Sun H."/>
            <person name="Tritt A."/>
            <person name="Yoshinaga Y."/>
            <person name="Zwiers L.-H."/>
            <person name="Turgeon B."/>
            <person name="Goodwin S."/>
            <person name="Spatafora J."/>
            <person name="Crous P."/>
            <person name="Grigoriev I."/>
        </authorList>
    </citation>
    <scope>NUCLEOTIDE SEQUENCE</scope>
    <source>
        <strain evidence="1">CBS 525.71</strain>
    </source>
</reference>
<keyword evidence="2" id="KW-1185">Reference proteome</keyword>
<sequence length="188" mass="20896">MPTTRQQDHKGESELVSRTKDAPGNKPVEKSHRVNAKDCTEHWEDEEHLEQNKKDFQEFRAQHKKSSSFGGSASGGSDFGDHGEVPGGMKRGRGANQVGNQSKKAKSEERDPSGLPRGDKTRVPSVGQHVHWKYGKGYAKGEVVEVLYEEKEVEGKKAEASKEDPRLVLKTDSSGKLALHKPEDVYFD</sequence>
<organism evidence="1 2">
    <name type="scientific">Macroventuria anomochaeta</name>
    <dbReference type="NCBI Taxonomy" id="301207"/>
    <lineage>
        <taxon>Eukaryota</taxon>
        <taxon>Fungi</taxon>
        <taxon>Dikarya</taxon>
        <taxon>Ascomycota</taxon>
        <taxon>Pezizomycotina</taxon>
        <taxon>Dothideomycetes</taxon>
        <taxon>Pleosporomycetidae</taxon>
        <taxon>Pleosporales</taxon>
        <taxon>Pleosporineae</taxon>
        <taxon>Didymellaceae</taxon>
        <taxon>Macroventuria</taxon>
    </lineage>
</organism>
<protein>
    <submittedName>
        <fullName evidence="1">Uncharacterized protein</fullName>
    </submittedName>
</protein>
<comment type="caution">
    <text evidence="1">The sequence shown here is derived from an EMBL/GenBank/DDBJ whole genome shotgun (WGS) entry which is preliminary data.</text>
</comment>
<dbReference type="Proteomes" id="UP000799754">
    <property type="component" value="Unassembled WGS sequence"/>
</dbReference>
<accession>A0ACB6RJH8</accession>
<evidence type="ECO:0000313" key="2">
    <source>
        <dbReference type="Proteomes" id="UP000799754"/>
    </source>
</evidence>
<name>A0ACB6RJH8_9PLEO</name>
<evidence type="ECO:0000313" key="1">
    <source>
        <dbReference type="EMBL" id="KAF2622046.1"/>
    </source>
</evidence>
<proteinExistence type="predicted"/>
<dbReference type="EMBL" id="MU006748">
    <property type="protein sequence ID" value="KAF2622046.1"/>
    <property type="molecule type" value="Genomic_DNA"/>
</dbReference>
<gene>
    <name evidence="1" type="ORF">BU25DRAFT_415569</name>
</gene>